<dbReference type="Gene3D" id="1.20.1110.10">
    <property type="entry name" value="Calcium-transporting ATPase, transmembrane domain"/>
    <property type="match status" value="1"/>
</dbReference>
<dbReference type="NCBIfam" id="TIGR01494">
    <property type="entry name" value="ATPase_P-type"/>
    <property type="match status" value="1"/>
</dbReference>
<feature type="transmembrane region" description="Helical" evidence="3">
    <location>
        <begin position="321"/>
        <end position="337"/>
    </location>
</feature>
<dbReference type="GO" id="GO:0030007">
    <property type="term" value="P:intracellular potassium ion homeostasis"/>
    <property type="evidence" value="ECO:0007669"/>
    <property type="project" value="TreeGrafter"/>
</dbReference>
<dbReference type="EMBL" id="CAXIEN010000126">
    <property type="protein sequence ID" value="CAL1279863.1"/>
    <property type="molecule type" value="Genomic_DNA"/>
</dbReference>
<organism evidence="5 6">
    <name type="scientific">Larinioides sclopetarius</name>
    <dbReference type="NCBI Taxonomy" id="280406"/>
    <lineage>
        <taxon>Eukaryota</taxon>
        <taxon>Metazoa</taxon>
        <taxon>Ecdysozoa</taxon>
        <taxon>Arthropoda</taxon>
        <taxon>Chelicerata</taxon>
        <taxon>Arachnida</taxon>
        <taxon>Araneae</taxon>
        <taxon>Araneomorphae</taxon>
        <taxon>Entelegynae</taxon>
        <taxon>Araneoidea</taxon>
        <taxon>Araneidae</taxon>
        <taxon>Larinioides</taxon>
    </lineage>
</organism>
<reference evidence="5 6" key="1">
    <citation type="submission" date="2024-04" db="EMBL/GenBank/DDBJ databases">
        <authorList>
            <person name="Rising A."/>
            <person name="Reimegard J."/>
            <person name="Sonavane S."/>
            <person name="Akerstrom W."/>
            <person name="Nylinder S."/>
            <person name="Hedman E."/>
            <person name="Kallberg Y."/>
        </authorList>
    </citation>
    <scope>NUCLEOTIDE SEQUENCE [LARGE SCALE GENOMIC DNA]</scope>
</reference>
<dbReference type="AlphaFoldDB" id="A0AAV2A7C8"/>
<comment type="subcellular location">
    <subcellularLocation>
        <location evidence="1">Cell membrane</location>
        <topology evidence="1">Multi-pass membrane protein</topology>
    </subcellularLocation>
</comment>
<dbReference type="GO" id="GO:0005524">
    <property type="term" value="F:ATP binding"/>
    <property type="evidence" value="ECO:0007669"/>
    <property type="project" value="InterPro"/>
</dbReference>
<dbReference type="GO" id="GO:1902600">
    <property type="term" value="P:proton transmembrane transport"/>
    <property type="evidence" value="ECO:0007669"/>
    <property type="project" value="TreeGrafter"/>
</dbReference>
<dbReference type="InterPro" id="IPR050510">
    <property type="entry name" value="Cation_transp_ATPase_P-type"/>
</dbReference>
<evidence type="ECO:0000256" key="1">
    <source>
        <dbReference type="ARBA" id="ARBA00004651"/>
    </source>
</evidence>
<evidence type="ECO:0000259" key="4">
    <source>
        <dbReference type="Pfam" id="PF00689"/>
    </source>
</evidence>
<evidence type="ECO:0000313" key="5">
    <source>
        <dbReference type="EMBL" id="CAL1279863.1"/>
    </source>
</evidence>
<protein>
    <recommendedName>
        <fullName evidence="4">Cation-transporting P-type ATPase C-terminal domain-containing protein</fullName>
    </recommendedName>
</protein>
<feature type="transmembrane region" description="Helical" evidence="3">
    <location>
        <begin position="190"/>
        <end position="210"/>
    </location>
</feature>
<keyword evidence="3" id="KW-0472">Membrane</keyword>
<feature type="transmembrane region" description="Helical" evidence="3">
    <location>
        <begin position="288"/>
        <end position="309"/>
    </location>
</feature>
<dbReference type="InterPro" id="IPR036412">
    <property type="entry name" value="HAD-like_sf"/>
</dbReference>
<dbReference type="GO" id="GO:0006883">
    <property type="term" value="P:intracellular sodium ion homeostasis"/>
    <property type="evidence" value="ECO:0007669"/>
    <property type="project" value="TreeGrafter"/>
</dbReference>
<comment type="caution">
    <text evidence="5">The sequence shown here is derived from an EMBL/GenBank/DDBJ whole genome shotgun (WGS) entry which is preliminary data.</text>
</comment>
<dbReference type="Pfam" id="PF00689">
    <property type="entry name" value="Cation_ATPase_C"/>
    <property type="match status" value="1"/>
</dbReference>
<dbReference type="Proteomes" id="UP001497382">
    <property type="component" value="Unassembled WGS sequence"/>
</dbReference>
<dbReference type="SUPFAM" id="SSF56784">
    <property type="entry name" value="HAD-like"/>
    <property type="match status" value="1"/>
</dbReference>
<dbReference type="PANTHER" id="PTHR43294:SF13">
    <property type="entry name" value="SODIUM_POTASSIUM-TRANSPORTING ATPASE SUBUNIT ALPHA"/>
    <property type="match status" value="1"/>
</dbReference>
<accession>A0AAV2A7C8</accession>
<sequence length="359" mass="41063">ELNALEDGELRDLLEAYEEVVIAGIVPEQKLRIVKVCQDMHHSVAITGRKFEDIDSLKQADIGIAMANSSCDLCIETANVILLDKSILTFVTAVKEGRLVFDNLRKSIAYVLTCKLSLILPFFLLLTLHIPLPMGASLILLIFLGTDMFPALSLIYERAENDIMHRTPQLLKEKNVVDLKFIHRLLHKSCCCLGVTISLAGVFTYFIIMAENGFMPQDLLGIRKVWYSPAVNDLKDRFNQEWTYSARKDLEYCSQTGFFITVVVMQLFTLVIQKTSRESLLQHGMRNYVLNFSLFCSLILAMICCYVPKLNSFLHTYPLKFIWWLPAILFGIFVFAYDETRIFIIRHSSADSWIATETY</sequence>
<dbReference type="InterPro" id="IPR006068">
    <property type="entry name" value="ATPase_P-typ_cation-transptr_C"/>
</dbReference>
<keyword evidence="3" id="KW-1133">Transmembrane helix</keyword>
<dbReference type="PRINTS" id="PR00121">
    <property type="entry name" value="NAKATPASE"/>
</dbReference>
<dbReference type="GO" id="GO:0005886">
    <property type="term" value="C:plasma membrane"/>
    <property type="evidence" value="ECO:0007669"/>
    <property type="project" value="UniProtKB-SubCell"/>
</dbReference>
<evidence type="ECO:0000256" key="3">
    <source>
        <dbReference type="SAM" id="Phobius"/>
    </source>
</evidence>
<feature type="domain" description="Cation-transporting P-type ATPase C-terminal" evidence="4">
    <location>
        <begin position="131"/>
        <end position="341"/>
    </location>
</feature>
<dbReference type="GO" id="GO:0005391">
    <property type="term" value="F:P-type sodium:potassium-exchanging transporter activity"/>
    <property type="evidence" value="ECO:0007669"/>
    <property type="project" value="TreeGrafter"/>
</dbReference>
<name>A0AAV2A7C8_9ARAC</name>
<dbReference type="GO" id="GO:0036376">
    <property type="term" value="P:sodium ion export across plasma membrane"/>
    <property type="evidence" value="ECO:0007669"/>
    <property type="project" value="TreeGrafter"/>
</dbReference>
<evidence type="ECO:0000256" key="2">
    <source>
        <dbReference type="ARBA" id="ARBA00022475"/>
    </source>
</evidence>
<keyword evidence="2" id="KW-1003">Cell membrane</keyword>
<keyword evidence="3" id="KW-0812">Transmembrane</keyword>
<feature type="transmembrane region" description="Helical" evidence="3">
    <location>
        <begin position="257"/>
        <end position="276"/>
    </location>
</feature>
<dbReference type="GO" id="GO:1990573">
    <property type="term" value="P:potassium ion import across plasma membrane"/>
    <property type="evidence" value="ECO:0007669"/>
    <property type="project" value="TreeGrafter"/>
</dbReference>
<evidence type="ECO:0000313" key="6">
    <source>
        <dbReference type="Proteomes" id="UP001497382"/>
    </source>
</evidence>
<proteinExistence type="predicted"/>
<dbReference type="FunFam" id="1.20.1110.10:FF:000095">
    <property type="entry name" value="Sodium/potassium-transporting ATPase subunit alpha-1"/>
    <property type="match status" value="1"/>
</dbReference>
<feature type="non-terminal residue" evidence="5">
    <location>
        <position position="1"/>
    </location>
</feature>
<dbReference type="InterPro" id="IPR001757">
    <property type="entry name" value="P_typ_ATPase"/>
</dbReference>
<feature type="transmembrane region" description="Helical" evidence="3">
    <location>
        <begin position="108"/>
        <end position="130"/>
    </location>
</feature>
<dbReference type="PANTHER" id="PTHR43294">
    <property type="entry name" value="SODIUM/POTASSIUM-TRANSPORTING ATPASE SUBUNIT ALPHA"/>
    <property type="match status" value="1"/>
</dbReference>
<dbReference type="SUPFAM" id="SSF81665">
    <property type="entry name" value="Calcium ATPase, transmembrane domain M"/>
    <property type="match status" value="1"/>
</dbReference>
<dbReference type="InterPro" id="IPR023298">
    <property type="entry name" value="ATPase_P-typ_TM_dom_sf"/>
</dbReference>
<feature type="transmembrane region" description="Helical" evidence="3">
    <location>
        <begin position="136"/>
        <end position="156"/>
    </location>
</feature>
<dbReference type="GO" id="GO:0016887">
    <property type="term" value="F:ATP hydrolysis activity"/>
    <property type="evidence" value="ECO:0007669"/>
    <property type="project" value="InterPro"/>
</dbReference>
<gene>
    <name evidence="5" type="ORF">LARSCL_LOCUS10639</name>
</gene>
<keyword evidence="6" id="KW-1185">Reference proteome</keyword>